<gene>
    <name evidence="1" type="ORF">ACCO45_000117</name>
</gene>
<accession>A0ACC4E6I8</accession>
<comment type="caution">
    <text evidence="1">The sequence shown here is derived from an EMBL/GenBank/DDBJ whole genome shotgun (WGS) entry which is preliminary data.</text>
</comment>
<reference evidence="1" key="1">
    <citation type="submission" date="2024-12" db="EMBL/GenBank/DDBJ databases">
        <title>Comparative genomics and development of molecular markers within Purpureocillium lilacinum and among Purpureocillium species.</title>
        <authorList>
            <person name="Yeh Z.-Y."/>
            <person name="Ni N.-T."/>
            <person name="Lo P.-H."/>
            <person name="Mushyakhwo K."/>
            <person name="Lin C.-F."/>
            <person name="Nai Y.-S."/>
        </authorList>
    </citation>
    <scope>NUCLEOTIDE SEQUENCE</scope>
    <source>
        <strain evidence="1">NCHU-NPUST-175</strain>
    </source>
</reference>
<evidence type="ECO:0000313" key="2">
    <source>
        <dbReference type="Proteomes" id="UP001638806"/>
    </source>
</evidence>
<name>A0ACC4E6I8_PURLI</name>
<evidence type="ECO:0000313" key="1">
    <source>
        <dbReference type="EMBL" id="KAL3963113.1"/>
    </source>
</evidence>
<dbReference type="EMBL" id="JBGNUJ010000002">
    <property type="protein sequence ID" value="KAL3963113.1"/>
    <property type="molecule type" value="Genomic_DNA"/>
</dbReference>
<sequence>MTMMPPPTPLSGPGMWQPSEAGAIHQHIADVANKRISTLDYLRKAHEGRVYWFNTYLFDKPDLARMPCFDPRRLARKATNYLLLGLSIPTINDLYSSTPLEFLRCLNALLSEFDSFQQIHHSDSSAASTSSAAAAVSLTRARLPSMFRRPGGGKSRRSTSAAESPDDYGGGAAGGFGGNGAGGAAGGMGNGYGNAPGGSANGAPAVMNFAASESDLLPGEEYTYLLTPSLPFEPDFFETFATLCDVLIDCYSRFLALVPTPRECSAPSPSSSPRPIRACARSSSRASSRSLTTTAGPTCAPRWRASARWCWVGSCEDDCAPFWRGSSRCLAVSAL</sequence>
<protein>
    <submittedName>
        <fullName evidence="1">Uncharacterized protein</fullName>
    </submittedName>
</protein>
<keyword evidence="2" id="KW-1185">Reference proteome</keyword>
<proteinExistence type="predicted"/>
<organism evidence="1 2">
    <name type="scientific">Purpureocillium lilacinum</name>
    <name type="common">Paecilomyces lilacinus</name>
    <dbReference type="NCBI Taxonomy" id="33203"/>
    <lineage>
        <taxon>Eukaryota</taxon>
        <taxon>Fungi</taxon>
        <taxon>Dikarya</taxon>
        <taxon>Ascomycota</taxon>
        <taxon>Pezizomycotina</taxon>
        <taxon>Sordariomycetes</taxon>
        <taxon>Hypocreomycetidae</taxon>
        <taxon>Hypocreales</taxon>
        <taxon>Ophiocordycipitaceae</taxon>
        <taxon>Purpureocillium</taxon>
    </lineage>
</organism>
<dbReference type="Proteomes" id="UP001638806">
    <property type="component" value="Unassembled WGS sequence"/>
</dbReference>